<proteinExistence type="predicted"/>
<feature type="compositionally biased region" description="Basic and acidic residues" evidence="1">
    <location>
        <begin position="45"/>
        <end position="56"/>
    </location>
</feature>
<comment type="caution">
    <text evidence="2">The sequence shown here is derived from an EMBL/GenBank/DDBJ whole genome shotgun (WGS) entry which is preliminary data.</text>
</comment>
<keyword evidence="3" id="KW-1185">Reference proteome</keyword>
<dbReference type="Proteomes" id="UP001279410">
    <property type="component" value="Unassembled WGS sequence"/>
</dbReference>
<feature type="region of interest" description="Disordered" evidence="1">
    <location>
        <begin position="28"/>
        <end position="157"/>
    </location>
</feature>
<feature type="compositionally biased region" description="Low complexity" evidence="1">
    <location>
        <begin position="130"/>
        <end position="144"/>
    </location>
</feature>
<dbReference type="EMBL" id="BRZM01003329">
    <property type="protein sequence ID" value="GLD47494.1"/>
    <property type="molecule type" value="Genomic_DNA"/>
</dbReference>
<dbReference type="AlphaFoldDB" id="A0AAD3M5T9"/>
<reference evidence="2" key="1">
    <citation type="submission" date="2022-08" db="EMBL/GenBank/DDBJ databases">
        <title>Genome sequencing of akame (Lates japonicus).</title>
        <authorList>
            <person name="Hashiguchi Y."/>
            <person name="Takahashi H."/>
        </authorList>
    </citation>
    <scope>NUCLEOTIDE SEQUENCE</scope>
    <source>
        <strain evidence="2">Kochi</strain>
    </source>
</reference>
<organism evidence="2 3">
    <name type="scientific">Lates japonicus</name>
    <name type="common">Japanese lates</name>
    <dbReference type="NCBI Taxonomy" id="270547"/>
    <lineage>
        <taxon>Eukaryota</taxon>
        <taxon>Metazoa</taxon>
        <taxon>Chordata</taxon>
        <taxon>Craniata</taxon>
        <taxon>Vertebrata</taxon>
        <taxon>Euteleostomi</taxon>
        <taxon>Actinopterygii</taxon>
        <taxon>Neopterygii</taxon>
        <taxon>Teleostei</taxon>
        <taxon>Neoteleostei</taxon>
        <taxon>Acanthomorphata</taxon>
        <taxon>Carangaria</taxon>
        <taxon>Carangaria incertae sedis</taxon>
        <taxon>Centropomidae</taxon>
        <taxon>Lates</taxon>
    </lineage>
</organism>
<feature type="compositionally biased region" description="Low complexity" evidence="1">
    <location>
        <begin position="86"/>
        <end position="102"/>
    </location>
</feature>
<gene>
    <name evidence="2" type="ORF">AKAME5_002717100</name>
</gene>
<evidence type="ECO:0000256" key="1">
    <source>
        <dbReference type="SAM" id="MobiDB-lite"/>
    </source>
</evidence>
<sequence length="157" mass="16716">MSCEGLSSWASSVWLTPARDILGETVEAEGETAEEQTTQHMAAKRMVEVESVVEKASRRKTDRKKVKKVGLHHNNSLILNPPPASPVSHPSPASDSIRSLPSSQPPSPEQEELRHKAGQSGDPRSITQPGRGAALNGGLLAAGAHPYSPPTSCRALE</sequence>
<accession>A0AAD3M5T9</accession>
<name>A0AAD3M5T9_LATJO</name>
<protein>
    <submittedName>
        <fullName evidence="2">Zinc finger and BTB domain-containing protein 7B-like isoform X1</fullName>
    </submittedName>
</protein>
<feature type="compositionally biased region" description="Basic residues" evidence="1">
    <location>
        <begin position="57"/>
        <end position="71"/>
    </location>
</feature>
<evidence type="ECO:0000313" key="3">
    <source>
        <dbReference type="Proteomes" id="UP001279410"/>
    </source>
</evidence>
<evidence type="ECO:0000313" key="2">
    <source>
        <dbReference type="EMBL" id="GLD47494.1"/>
    </source>
</evidence>